<feature type="region of interest" description="Disordered" evidence="1">
    <location>
        <begin position="272"/>
        <end position="305"/>
    </location>
</feature>
<evidence type="ECO:0000313" key="3">
    <source>
        <dbReference type="Proteomes" id="UP001642482"/>
    </source>
</evidence>
<accession>A0ABP0ASJ7</accession>
<dbReference type="EMBL" id="CAWUHD010000004">
    <property type="protein sequence ID" value="CAK7210225.1"/>
    <property type="molecule type" value="Genomic_DNA"/>
</dbReference>
<sequence length="305" mass="32680">MLTSPSTIRTYGRCGAALVGRMIAGVRSITTRSTTTSSSSSLPSSSPSENVTQRSLFVNVRPAPATLSERRSVLGVLERYGKVELFKKLADNSSFVCIASSTAMATALIKRSPLQYELLAETLQAAQPWGQPRVAPIVQSVVTSSGSASESESWTSSSSTSPSSTSTLAHRSFVVSVFPSQDYYHRTMIRKSPLRGPWSRDEDRSSGPSLTAPVTSNTDGYRETFVHNALKAVVPESASSEALCDWRPRAELATASGNDADVHPAVARIQDRKARQAHAKTSVLSSLVGRSGSNGKSEETKRPNQ</sequence>
<feature type="region of interest" description="Disordered" evidence="1">
    <location>
        <begin position="30"/>
        <end position="49"/>
    </location>
</feature>
<evidence type="ECO:0000256" key="1">
    <source>
        <dbReference type="SAM" id="MobiDB-lite"/>
    </source>
</evidence>
<dbReference type="Proteomes" id="UP001642482">
    <property type="component" value="Unassembled WGS sequence"/>
</dbReference>
<proteinExistence type="predicted"/>
<reference evidence="2 3" key="1">
    <citation type="submission" date="2024-01" db="EMBL/GenBank/DDBJ databases">
        <authorList>
            <person name="Allen C."/>
            <person name="Tagirdzhanova G."/>
        </authorList>
    </citation>
    <scope>NUCLEOTIDE SEQUENCE [LARGE SCALE GENOMIC DNA]</scope>
</reference>
<feature type="region of interest" description="Disordered" evidence="1">
    <location>
        <begin position="194"/>
        <end position="218"/>
    </location>
</feature>
<protein>
    <recommendedName>
        <fullName evidence="4">Pal1-like protein</fullName>
    </recommendedName>
</protein>
<feature type="compositionally biased region" description="Basic and acidic residues" evidence="1">
    <location>
        <begin position="296"/>
        <end position="305"/>
    </location>
</feature>
<feature type="compositionally biased region" description="Low complexity" evidence="1">
    <location>
        <begin position="30"/>
        <end position="48"/>
    </location>
</feature>
<feature type="compositionally biased region" description="Low complexity" evidence="1">
    <location>
        <begin position="282"/>
        <end position="293"/>
    </location>
</feature>
<comment type="caution">
    <text evidence="2">The sequence shown here is derived from an EMBL/GenBank/DDBJ whole genome shotgun (WGS) entry which is preliminary data.</text>
</comment>
<gene>
    <name evidence="2" type="ORF">SEUCBS140593_000762</name>
</gene>
<organism evidence="2 3">
    <name type="scientific">Sporothrix eucalyptigena</name>
    <dbReference type="NCBI Taxonomy" id="1812306"/>
    <lineage>
        <taxon>Eukaryota</taxon>
        <taxon>Fungi</taxon>
        <taxon>Dikarya</taxon>
        <taxon>Ascomycota</taxon>
        <taxon>Pezizomycotina</taxon>
        <taxon>Sordariomycetes</taxon>
        <taxon>Sordariomycetidae</taxon>
        <taxon>Ophiostomatales</taxon>
        <taxon>Ophiostomataceae</taxon>
        <taxon>Sporothrix</taxon>
    </lineage>
</organism>
<name>A0ABP0ASJ7_9PEZI</name>
<evidence type="ECO:0000313" key="2">
    <source>
        <dbReference type="EMBL" id="CAK7210225.1"/>
    </source>
</evidence>
<evidence type="ECO:0008006" key="4">
    <source>
        <dbReference type="Google" id="ProtNLM"/>
    </source>
</evidence>
<feature type="compositionally biased region" description="Polar residues" evidence="1">
    <location>
        <begin position="206"/>
        <end position="218"/>
    </location>
</feature>
<keyword evidence="3" id="KW-1185">Reference proteome</keyword>